<evidence type="ECO:0000313" key="2">
    <source>
        <dbReference type="WBParaSite" id="nRc.2.0.1.t45388-RA"/>
    </source>
</evidence>
<protein>
    <submittedName>
        <fullName evidence="2">Uncharacterized protein</fullName>
    </submittedName>
</protein>
<organism evidence="1 2">
    <name type="scientific">Romanomermis culicivorax</name>
    <name type="common">Nematode worm</name>
    <dbReference type="NCBI Taxonomy" id="13658"/>
    <lineage>
        <taxon>Eukaryota</taxon>
        <taxon>Metazoa</taxon>
        <taxon>Ecdysozoa</taxon>
        <taxon>Nematoda</taxon>
        <taxon>Enoplea</taxon>
        <taxon>Dorylaimia</taxon>
        <taxon>Mermithida</taxon>
        <taxon>Mermithoidea</taxon>
        <taxon>Mermithidae</taxon>
        <taxon>Romanomermis</taxon>
    </lineage>
</organism>
<accession>A0A915L2T7</accession>
<sequence length="127" mass="15223">MVEFWSAEIFEENLQVNLSSDNREFCWFNSMDFRRFFLHDSTEKKLKKAEEFLKKENNFKKIVSSIYKFVGILLCLQLLTTHPVRKMVQEHGYIFGTTHYFAAYVIDFTGFQQFDTSQQLSKHQTKQ</sequence>
<dbReference type="AlphaFoldDB" id="A0A915L2T7"/>
<name>A0A915L2T7_ROMCU</name>
<dbReference type="WBParaSite" id="nRc.2.0.1.t45388-RA">
    <property type="protein sequence ID" value="nRc.2.0.1.t45388-RA"/>
    <property type="gene ID" value="nRc.2.0.1.g45388"/>
</dbReference>
<reference evidence="2" key="1">
    <citation type="submission" date="2022-11" db="UniProtKB">
        <authorList>
            <consortium name="WormBaseParasite"/>
        </authorList>
    </citation>
    <scope>IDENTIFICATION</scope>
</reference>
<proteinExistence type="predicted"/>
<dbReference type="Proteomes" id="UP000887565">
    <property type="component" value="Unplaced"/>
</dbReference>
<evidence type="ECO:0000313" key="1">
    <source>
        <dbReference type="Proteomes" id="UP000887565"/>
    </source>
</evidence>
<keyword evidence="1" id="KW-1185">Reference proteome</keyword>